<evidence type="ECO:0008006" key="3">
    <source>
        <dbReference type="Google" id="ProtNLM"/>
    </source>
</evidence>
<sequence>MQSAASNFYGKLHYPGPMVPDSIKSFHHYGSTEWNFSYEAPAAKVAAKVFNDAFLSVDSKHRSHLSTPFQYCIRRFPSFYIKSPQFHGFDLSSEAPPPPSTFFPSPLSVKILAYADDTSVYLSNSQNFMLLQQAINIYMQACNALLNYHKTVATPLSGKPSASRSALLTANGIHAWHDPTSATPLIYLGYPICSNITQRNVAYQKLYDSI</sequence>
<evidence type="ECO:0000313" key="1">
    <source>
        <dbReference type="EMBL" id="CEP11186.1"/>
    </source>
</evidence>
<gene>
    <name evidence="1" type="primary">PARPA_04988.1 scaffold 15694</name>
</gene>
<accession>A0A0B7MYS1</accession>
<proteinExistence type="predicted"/>
<dbReference type="Proteomes" id="UP000054107">
    <property type="component" value="Unassembled WGS sequence"/>
</dbReference>
<dbReference type="OrthoDB" id="2284440at2759"/>
<keyword evidence="2" id="KW-1185">Reference proteome</keyword>
<protein>
    <recommendedName>
        <fullName evidence="3">Reverse transcriptase domain-containing protein</fullName>
    </recommendedName>
</protein>
<reference evidence="1 2" key="1">
    <citation type="submission" date="2014-09" db="EMBL/GenBank/DDBJ databases">
        <authorList>
            <person name="Ellenberger Sabrina"/>
        </authorList>
    </citation>
    <scope>NUCLEOTIDE SEQUENCE [LARGE SCALE GENOMIC DNA]</scope>
    <source>
        <strain evidence="1 2">CBS 412.66</strain>
    </source>
</reference>
<organism evidence="1 2">
    <name type="scientific">Parasitella parasitica</name>
    <dbReference type="NCBI Taxonomy" id="35722"/>
    <lineage>
        <taxon>Eukaryota</taxon>
        <taxon>Fungi</taxon>
        <taxon>Fungi incertae sedis</taxon>
        <taxon>Mucoromycota</taxon>
        <taxon>Mucoromycotina</taxon>
        <taxon>Mucoromycetes</taxon>
        <taxon>Mucorales</taxon>
        <taxon>Mucorineae</taxon>
        <taxon>Mucoraceae</taxon>
        <taxon>Parasitella</taxon>
    </lineage>
</organism>
<dbReference type="AlphaFoldDB" id="A0A0B7MYS1"/>
<name>A0A0B7MYS1_9FUNG</name>
<dbReference type="EMBL" id="LN725636">
    <property type="protein sequence ID" value="CEP11186.1"/>
    <property type="molecule type" value="Genomic_DNA"/>
</dbReference>
<evidence type="ECO:0000313" key="2">
    <source>
        <dbReference type="Proteomes" id="UP000054107"/>
    </source>
</evidence>